<feature type="domain" description="Alpha-D-phosphohexomutase alpha/beta/alpha" evidence="5">
    <location>
        <begin position="1"/>
        <end position="84"/>
    </location>
</feature>
<evidence type="ECO:0000256" key="3">
    <source>
        <dbReference type="ARBA" id="ARBA00022842"/>
    </source>
</evidence>
<reference evidence="7" key="1">
    <citation type="journal article" date="2019" name="Int. J. Syst. Evol. Microbiol.">
        <title>The Global Catalogue of Microorganisms (GCM) 10K type strain sequencing project: providing services to taxonomists for standard genome sequencing and annotation.</title>
        <authorList>
            <consortium name="The Broad Institute Genomics Platform"/>
            <consortium name="The Broad Institute Genome Sequencing Center for Infectious Disease"/>
            <person name="Wu L."/>
            <person name="Ma J."/>
        </authorList>
    </citation>
    <scope>NUCLEOTIDE SEQUENCE [LARGE SCALE GENOMIC DNA]</scope>
    <source>
        <strain evidence="7">JCM 31486</strain>
    </source>
</reference>
<accession>A0ABW3M5E3</accession>
<dbReference type="InterPro" id="IPR005844">
    <property type="entry name" value="A-D-PHexomutase_a/b/a-I"/>
</dbReference>
<name>A0ABW3M5E3_9PSEU</name>
<comment type="caution">
    <text evidence="6">The sequence shown here is derived from an EMBL/GenBank/DDBJ whole genome shotgun (WGS) entry which is preliminary data.</text>
</comment>
<proteinExistence type="inferred from homology"/>
<evidence type="ECO:0000256" key="2">
    <source>
        <dbReference type="ARBA" id="ARBA00022723"/>
    </source>
</evidence>
<dbReference type="PROSITE" id="PS00710">
    <property type="entry name" value="PGM_PMM"/>
    <property type="match status" value="1"/>
</dbReference>
<evidence type="ECO:0000256" key="4">
    <source>
        <dbReference type="ARBA" id="ARBA00023235"/>
    </source>
</evidence>
<dbReference type="PANTHER" id="PTHR45745">
    <property type="entry name" value="PHOSPHOMANNOMUTASE 45A"/>
    <property type="match status" value="1"/>
</dbReference>
<comment type="similarity">
    <text evidence="1">Belongs to the phosphohexose mutase family.</text>
</comment>
<keyword evidence="4" id="KW-0413">Isomerase</keyword>
<protein>
    <recommendedName>
        <fullName evidence="5">Alpha-D-phosphohexomutase alpha/beta/alpha domain-containing protein</fullName>
    </recommendedName>
</protein>
<dbReference type="Gene3D" id="3.40.120.10">
    <property type="entry name" value="Alpha-D-Glucose-1,6-Bisphosphate, subunit A, domain 3"/>
    <property type="match status" value="1"/>
</dbReference>
<dbReference type="InterPro" id="IPR016055">
    <property type="entry name" value="A-D-PHexomutase_a/b/a-I/II/III"/>
</dbReference>
<keyword evidence="7" id="KW-1185">Reference proteome</keyword>
<dbReference type="PANTHER" id="PTHR45745:SF1">
    <property type="entry name" value="PHOSPHOGLUCOMUTASE 2B-RELATED"/>
    <property type="match status" value="1"/>
</dbReference>
<feature type="non-terminal residue" evidence="6">
    <location>
        <position position="1"/>
    </location>
</feature>
<organism evidence="6 7">
    <name type="scientific">Kibdelosporangium lantanae</name>
    <dbReference type="NCBI Taxonomy" id="1497396"/>
    <lineage>
        <taxon>Bacteria</taxon>
        <taxon>Bacillati</taxon>
        <taxon>Actinomycetota</taxon>
        <taxon>Actinomycetes</taxon>
        <taxon>Pseudonocardiales</taxon>
        <taxon>Pseudonocardiaceae</taxon>
        <taxon>Kibdelosporangium</taxon>
    </lineage>
</organism>
<evidence type="ECO:0000313" key="7">
    <source>
        <dbReference type="Proteomes" id="UP001597045"/>
    </source>
</evidence>
<dbReference type="EMBL" id="JBHTIS010000399">
    <property type="protein sequence ID" value="MFD1045753.1"/>
    <property type="molecule type" value="Genomic_DNA"/>
</dbReference>
<dbReference type="Proteomes" id="UP001597045">
    <property type="component" value="Unassembled WGS sequence"/>
</dbReference>
<evidence type="ECO:0000313" key="6">
    <source>
        <dbReference type="EMBL" id="MFD1045753.1"/>
    </source>
</evidence>
<gene>
    <name evidence="6" type="ORF">ACFQ1S_09355</name>
</gene>
<dbReference type="SUPFAM" id="SSF53738">
    <property type="entry name" value="Phosphoglucomutase, first 3 domains"/>
    <property type="match status" value="1"/>
</dbReference>
<evidence type="ECO:0000259" key="5">
    <source>
        <dbReference type="Pfam" id="PF02878"/>
    </source>
</evidence>
<keyword evidence="3" id="KW-0460">Magnesium</keyword>
<dbReference type="InterPro" id="IPR016066">
    <property type="entry name" value="A-D-PHexomutase_CS"/>
</dbReference>
<sequence length="204" mass="21883">RTGSAEFFQDVVGVLTAAGFMVCQLDGPLPTPVTAFGVRHLNALAGIQITASHNPPADNGYKLYESNGTQIVPPDDRLIEAAIRDMPASVSIPSLSVSPSTRDDVLEAYYARVATLPRSSPNTATMAATQMIGPTAAIRDGWNRTPPQKYIPSRTAHANGRSRMDACPYSYCKPAPTMKRAAYSSTARHGQLAAITRLIPIKTR</sequence>
<evidence type="ECO:0000256" key="1">
    <source>
        <dbReference type="ARBA" id="ARBA00010231"/>
    </source>
</evidence>
<dbReference type="Pfam" id="PF02878">
    <property type="entry name" value="PGM_PMM_I"/>
    <property type="match status" value="1"/>
</dbReference>
<keyword evidence="2" id="KW-0479">Metal-binding</keyword>